<gene>
    <name evidence="2" type="ORF">PC115_g11454</name>
    <name evidence="3" type="ORF">PC129_g21056</name>
</gene>
<protein>
    <submittedName>
        <fullName evidence="3">Uncharacterized protein</fullName>
    </submittedName>
</protein>
<dbReference type="EMBL" id="RCMI01000360">
    <property type="protein sequence ID" value="KAG2915188.1"/>
    <property type="molecule type" value="Genomic_DNA"/>
</dbReference>
<evidence type="ECO:0000313" key="2">
    <source>
        <dbReference type="EMBL" id="KAG2915188.1"/>
    </source>
</evidence>
<name>A0A8T1H770_9STRA</name>
<evidence type="ECO:0000313" key="3">
    <source>
        <dbReference type="EMBL" id="KAG3207908.1"/>
    </source>
</evidence>
<feature type="compositionally biased region" description="Polar residues" evidence="1">
    <location>
        <begin position="10"/>
        <end position="21"/>
    </location>
</feature>
<accession>A0A8T1H770</accession>
<feature type="region of interest" description="Disordered" evidence="1">
    <location>
        <begin position="1"/>
        <end position="37"/>
    </location>
</feature>
<proteinExistence type="predicted"/>
<dbReference type="EMBL" id="RCMV01001605">
    <property type="protein sequence ID" value="KAG3207908.1"/>
    <property type="molecule type" value="Genomic_DNA"/>
</dbReference>
<dbReference type="Proteomes" id="UP000774804">
    <property type="component" value="Unassembled WGS sequence"/>
</dbReference>
<evidence type="ECO:0000256" key="1">
    <source>
        <dbReference type="SAM" id="MobiDB-lite"/>
    </source>
</evidence>
<comment type="caution">
    <text evidence="3">The sequence shown here is derived from an EMBL/GenBank/DDBJ whole genome shotgun (WGS) entry which is preliminary data.</text>
</comment>
<evidence type="ECO:0000313" key="4">
    <source>
        <dbReference type="Proteomes" id="UP000760860"/>
    </source>
</evidence>
<feature type="compositionally biased region" description="Polar residues" evidence="1">
    <location>
        <begin position="28"/>
        <end position="37"/>
    </location>
</feature>
<sequence>MCDAVVGNAATGQRSVPTNPRASRAKRQGTSLETSTVVRRKPRNNAYLQCKAEEIKQSEGDERWTQ</sequence>
<dbReference type="Proteomes" id="UP000760860">
    <property type="component" value="Unassembled WGS sequence"/>
</dbReference>
<dbReference type="AlphaFoldDB" id="A0A8T1H770"/>
<reference evidence="3" key="1">
    <citation type="submission" date="2018-05" db="EMBL/GenBank/DDBJ databases">
        <title>Effector identification in a new, highly contiguous assembly of the strawberry crown rot pathogen Phytophthora cactorum.</title>
        <authorList>
            <person name="Armitage A.D."/>
            <person name="Nellist C.F."/>
            <person name="Bates H."/>
            <person name="Vickerstaff R.J."/>
            <person name="Harrison R.J."/>
        </authorList>
    </citation>
    <scope>NUCLEOTIDE SEQUENCE</scope>
    <source>
        <strain evidence="2">4032</strain>
        <strain evidence="3">P421</strain>
    </source>
</reference>
<organism evidence="3 4">
    <name type="scientific">Phytophthora cactorum</name>
    <dbReference type="NCBI Taxonomy" id="29920"/>
    <lineage>
        <taxon>Eukaryota</taxon>
        <taxon>Sar</taxon>
        <taxon>Stramenopiles</taxon>
        <taxon>Oomycota</taxon>
        <taxon>Peronosporomycetes</taxon>
        <taxon>Peronosporales</taxon>
        <taxon>Peronosporaceae</taxon>
        <taxon>Phytophthora</taxon>
    </lineage>
</organism>